<comment type="caution">
    <text evidence="1">The sequence shown here is derived from an EMBL/GenBank/DDBJ whole genome shotgun (WGS) entry which is preliminary data.</text>
</comment>
<organism evidence="1 2">
    <name type="scientific">Halodesulfovibrio aestuarii</name>
    <dbReference type="NCBI Taxonomy" id="126333"/>
    <lineage>
        <taxon>Bacteria</taxon>
        <taxon>Pseudomonadati</taxon>
        <taxon>Thermodesulfobacteriota</taxon>
        <taxon>Desulfovibrionia</taxon>
        <taxon>Desulfovibrionales</taxon>
        <taxon>Desulfovibrionaceae</taxon>
        <taxon>Halodesulfovibrio</taxon>
    </lineage>
</organism>
<evidence type="ECO:0008006" key="3">
    <source>
        <dbReference type="Google" id="ProtNLM"/>
    </source>
</evidence>
<dbReference type="InterPro" id="IPR009752">
    <property type="entry name" value="Phage_Mu_GpJ"/>
</dbReference>
<evidence type="ECO:0000313" key="2">
    <source>
        <dbReference type="Proteomes" id="UP000184001"/>
    </source>
</evidence>
<dbReference type="RefSeq" id="WP_020001961.1">
    <property type="nucleotide sequence ID" value="NZ_CP192219.1"/>
</dbReference>
<dbReference type="Proteomes" id="UP000184001">
    <property type="component" value="Unassembled WGS sequence"/>
</dbReference>
<evidence type="ECO:0000313" key="1">
    <source>
        <dbReference type="EMBL" id="SHI74200.1"/>
    </source>
</evidence>
<accession>A0A8G2C817</accession>
<proteinExistence type="predicted"/>
<name>A0A8G2C817_9BACT</name>
<dbReference type="AlphaFoldDB" id="A0A8G2C817"/>
<sequence>MPYCELADLYDVIPKGYLDAADKVTPGIVERKMGSVSRVIDDTLRQHYVLPLQDVPETIKQMAIVMAAYEAVGGITAVKKEGGNDNKLLVLQDLYKQARADLAAIRSWKMKLVFSGEAVVDTPTGGMAVVSRKRRFDFKGW</sequence>
<reference evidence="1 2" key="1">
    <citation type="submission" date="2016-11" db="EMBL/GenBank/DDBJ databases">
        <authorList>
            <person name="Varghese N."/>
            <person name="Submissions S."/>
        </authorList>
    </citation>
    <scope>NUCLEOTIDE SEQUENCE [LARGE SCALE GENOMIC DNA]</scope>
    <source>
        <strain evidence="1 2">DSM 17919</strain>
    </source>
</reference>
<gene>
    <name evidence="1" type="ORF">SAMN05660830_00840</name>
</gene>
<dbReference type="Pfam" id="PF07030">
    <property type="entry name" value="Phage_Mu_Gp36"/>
    <property type="match status" value="1"/>
</dbReference>
<protein>
    <recommendedName>
        <fullName evidence="3">DUF1320 domain-containing protein</fullName>
    </recommendedName>
</protein>
<dbReference type="EMBL" id="FQZR01000002">
    <property type="protein sequence ID" value="SHI74200.1"/>
    <property type="molecule type" value="Genomic_DNA"/>
</dbReference>